<proteinExistence type="predicted"/>
<dbReference type="Proteomes" id="UP001064048">
    <property type="component" value="Chromosome 26"/>
</dbReference>
<organism evidence="1 2">
    <name type="scientific">Choristoneura fumiferana</name>
    <name type="common">Spruce budworm moth</name>
    <name type="synonym">Archips fumiferana</name>
    <dbReference type="NCBI Taxonomy" id="7141"/>
    <lineage>
        <taxon>Eukaryota</taxon>
        <taxon>Metazoa</taxon>
        <taxon>Ecdysozoa</taxon>
        <taxon>Arthropoda</taxon>
        <taxon>Hexapoda</taxon>
        <taxon>Insecta</taxon>
        <taxon>Pterygota</taxon>
        <taxon>Neoptera</taxon>
        <taxon>Endopterygota</taxon>
        <taxon>Lepidoptera</taxon>
        <taxon>Glossata</taxon>
        <taxon>Ditrysia</taxon>
        <taxon>Tortricoidea</taxon>
        <taxon>Tortricidae</taxon>
        <taxon>Tortricinae</taxon>
        <taxon>Choristoneura</taxon>
    </lineage>
</organism>
<accession>A0ACC0JSZ0</accession>
<protein>
    <submittedName>
        <fullName evidence="1">Uncharacterized protein</fullName>
    </submittedName>
</protein>
<reference evidence="1 2" key="1">
    <citation type="journal article" date="2022" name="Genome Biol. Evol.">
        <title>The Spruce Budworm Genome: Reconstructing the Evolutionary History of Antifreeze Proteins.</title>
        <authorList>
            <person name="Beliveau C."/>
            <person name="Gagne P."/>
            <person name="Picq S."/>
            <person name="Vernygora O."/>
            <person name="Keeling C.I."/>
            <person name="Pinkney K."/>
            <person name="Doucet D."/>
            <person name="Wen F."/>
            <person name="Johnston J.S."/>
            <person name="Maaroufi H."/>
            <person name="Boyle B."/>
            <person name="Laroche J."/>
            <person name="Dewar K."/>
            <person name="Juretic N."/>
            <person name="Blackburn G."/>
            <person name="Nisole A."/>
            <person name="Brunet B."/>
            <person name="Brandao M."/>
            <person name="Lumley L."/>
            <person name="Duan J."/>
            <person name="Quan G."/>
            <person name="Lucarotti C.J."/>
            <person name="Roe A.D."/>
            <person name="Sperling F.A.H."/>
            <person name="Levesque R.C."/>
            <person name="Cusson M."/>
        </authorList>
    </citation>
    <scope>NUCLEOTIDE SEQUENCE [LARGE SCALE GENOMIC DNA]</scope>
    <source>
        <strain evidence="1">Glfc:IPQL:Cfum</strain>
    </source>
</reference>
<sequence>MDQGEDGGSRVAARYTIPQSTLMDYVAKKHGPRFQTMGKTWLFLSKEVEGKLADNLRYMEKHGFKSNIKEKLELIGDYVKTCEIPSQFKGGSPGESWFTLFANRNGLTKPQPEKEFAVFKEYFNVLKDIIEDNDLKDSGKIWFIDETGYTITGEKIYRSDDKERNTTVLTACNAEGQKAPVFIVFKDDIRPRDLISNDEACYAVAENGWLTRNEFRDYFIKTFLRHLRKPPPILIAFNGHSSHIDIQLMEESRRANIIFIKIPKLLKVFSIFDSLKRKWETDLLNLKSCDSEQFCDMIITDFKNYATDVIKDGFRKAGICPFDDSVTEVKYGADIAKKWKEYELSLKGEAANKDFALNSITVNEFDELFVKEEIEEAEIQPEHENSSLADEIISQPHSAHSPYSFKYLGDFVHTSMSVLEASTQTAATLKRPAHDPEGLEQPRVSKDWSRARSSQTVI</sequence>
<dbReference type="EMBL" id="CM046126">
    <property type="protein sequence ID" value="KAI8427268.1"/>
    <property type="molecule type" value="Genomic_DNA"/>
</dbReference>
<evidence type="ECO:0000313" key="2">
    <source>
        <dbReference type="Proteomes" id="UP001064048"/>
    </source>
</evidence>
<keyword evidence="2" id="KW-1185">Reference proteome</keyword>
<evidence type="ECO:0000313" key="1">
    <source>
        <dbReference type="EMBL" id="KAI8427268.1"/>
    </source>
</evidence>
<comment type="caution">
    <text evidence="1">The sequence shown here is derived from an EMBL/GenBank/DDBJ whole genome shotgun (WGS) entry which is preliminary data.</text>
</comment>
<gene>
    <name evidence="1" type="ORF">MSG28_014861</name>
</gene>
<name>A0ACC0JSZ0_CHOFU</name>